<dbReference type="NCBIfam" id="TIGR00702">
    <property type="entry name" value="YcaO-type kinase domain"/>
    <property type="match status" value="1"/>
</dbReference>
<sequence>MTGPSSLSGRTAAAAPRHDDAALVGFRHHLRPATVPGEATYLVSRQGVTAVHGPLAEVLVPLLDGTRSLTQIRSATAGALTAEQTEEGLRLLGEAGLLRYTDPATTVAGADPVAEAYFDLAGLDGARAAAGLEGSRLAILPLAGVDAAPVLAAGAESGLSVTDTGADLTLVLCDDYLSPELAWIDAEHRAAGRPWLLTKLCGYEPWIGPFFGPGEGPCWSCLAYRLEQHRGYEAPLQQALGLDRPLARPTASLSAGRVLAAHSAVLEAAKWLAGLRYADQGAVRTVDTLTLRTRVHTVTRIPQCPSCGEPGLAGRRAGRPFVAVSRPKAAGAGGNGHRALTPDQLLRRHAHLVSPITGIVPHLEPSPGAPEFATTYVSGHNLAMRGRGGAGLRAQSGGKGLTDTEAKTSALCEAVERYCGTRHGDEPVVVDTLRALGDQAIHPNACQLFAQAQFADRARWNRSGSPFHHVPEPFEADRPVEWTPVWSMTAQRPRLLPTSMLYYSPTGAGGPYADSNGNAAGSSLEDALLQGFLELVERDAVALWWYNRTRQPAVDLEGFGEPYIARLREGHHRLGRELWALDLTADLGIPTMVALSRRTDGPAEDIVFGFGAHFDPAIALRRALTEAGQLLPAVNRDRPGGGYGVSDPLPVRWWQQATLANQPYLAPDPAAAPRTPASWSYVPRGDLLDDVTAVTDLVASMGLELLVLDQTRPDVELPVVKVIVPGLRHFWARYAPGRLFDTPVALGRLAAPTAYEQLNPIPLFV</sequence>
<dbReference type="InterPro" id="IPR022291">
    <property type="entry name" value="Bacteriocin_synth_cyclodeHase"/>
</dbReference>
<dbReference type="Gene3D" id="3.90.930.60">
    <property type="match status" value="1"/>
</dbReference>
<dbReference type="Gene3D" id="3.30.40.250">
    <property type="match status" value="1"/>
</dbReference>
<comment type="caution">
    <text evidence="2">The sequence shown here is derived from an EMBL/GenBank/DDBJ whole genome shotgun (WGS) entry which is preliminary data.</text>
</comment>
<dbReference type="NCBIfam" id="TIGR03604">
    <property type="entry name" value="TOMM_cyclo_SagD"/>
    <property type="match status" value="1"/>
</dbReference>
<evidence type="ECO:0000313" key="2">
    <source>
        <dbReference type="EMBL" id="RAG85328.1"/>
    </source>
</evidence>
<dbReference type="PANTHER" id="PTHR37809">
    <property type="entry name" value="RIBOSOMAL PROTEIN S12 METHYLTHIOTRANSFERASE ACCESSORY FACTOR YCAO"/>
    <property type="match status" value="1"/>
</dbReference>
<evidence type="ECO:0000259" key="1">
    <source>
        <dbReference type="PROSITE" id="PS51664"/>
    </source>
</evidence>
<reference evidence="2 3" key="1">
    <citation type="submission" date="2018-06" db="EMBL/GenBank/DDBJ databases">
        <title>Streptacidiphilus pinicola sp. nov., isolated from pine grove soil.</title>
        <authorList>
            <person name="Roh S.G."/>
            <person name="Park S."/>
            <person name="Kim M.-K."/>
            <person name="Yun B.-R."/>
            <person name="Park J."/>
            <person name="Kim M.J."/>
            <person name="Kim Y.S."/>
            <person name="Kim S.B."/>
        </authorList>
    </citation>
    <scope>NUCLEOTIDE SEQUENCE [LARGE SCALE GENOMIC DNA]</scope>
    <source>
        <strain evidence="2 3">MMS16-CNU450</strain>
    </source>
</reference>
<dbReference type="InterPro" id="IPR027624">
    <property type="entry name" value="TOMM_cyclo_SagD"/>
</dbReference>
<dbReference type="OrthoDB" id="2379922at2"/>
<dbReference type="Proteomes" id="UP000248889">
    <property type="component" value="Unassembled WGS sequence"/>
</dbReference>
<dbReference type="PROSITE" id="PS51664">
    <property type="entry name" value="YCAO"/>
    <property type="match status" value="1"/>
</dbReference>
<dbReference type="InterPro" id="IPR035985">
    <property type="entry name" value="Ubiquitin-activating_enz"/>
</dbReference>
<dbReference type="RefSeq" id="WP_111500989.1">
    <property type="nucleotide sequence ID" value="NZ_QKYN01000043.1"/>
</dbReference>
<dbReference type="AlphaFoldDB" id="A0A2X0JCL5"/>
<dbReference type="Gene3D" id="3.30.160.660">
    <property type="match status" value="1"/>
</dbReference>
<feature type="domain" description="YcaO" evidence="1">
    <location>
        <begin position="398"/>
        <end position="765"/>
    </location>
</feature>
<organism evidence="2 3">
    <name type="scientific">Streptacidiphilus pinicola</name>
    <dbReference type="NCBI Taxonomy" id="2219663"/>
    <lineage>
        <taxon>Bacteria</taxon>
        <taxon>Bacillati</taxon>
        <taxon>Actinomycetota</taxon>
        <taxon>Actinomycetes</taxon>
        <taxon>Kitasatosporales</taxon>
        <taxon>Streptomycetaceae</taxon>
        <taxon>Streptacidiphilus</taxon>
    </lineage>
</organism>
<dbReference type="Gene3D" id="3.30.1330.230">
    <property type="match status" value="1"/>
</dbReference>
<dbReference type="Pfam" id="PF02624">
    <property type="entry name" value="YcaO"/>
    <property type="match status" value="1"/>
</dbReference>
<dbReference type="NCBIfam" id="TIGR03882">
    <property type="entry name" value="cyclo_dehyd_2"/>
    <property type="match status" value="1"/>
</dbReference>
<gene>
    <name evidence="2" type="ORF">DN069_12385</name>
</gene>
<dbReference type="Gene3D" id="3.40.50.720">
    <property type="entry name" value="NAD(P)-binding Rossmann-like Domain"/>
    <property type="match status" value="1"/>
</dbReference>
<protein>
    <recommendedName>
        <fullName evidence="1">YcaO domain-containing protein</fullName>
    </recommendedName>
</protein>
<evidence type="ECO:0000313" key="3">
    <source>
        <dbReference type="Proteomes" id="UP000248889"/>
    </source>
</evidence>
<dbReference type="InterPro" id="IPR003776">
    <property type="entry name" value="YcaO-like_dom"/>
</dbReference>
<accession>A0A2X0JCL5</accession>
<dbReference type="GO" id="GO:0008641">
    <property type="term" value="F:ubiquitin-like modifier activating enzyme activity"/>
    <property type="evidence" value="ECO:0007669"/>
    <property type="project" value="InterPro"/>
</dbReference>
<proteinExistence type="predicted"/>
<keyword evidence="3" id="KW-1185">Reference proteome</keyword>
<name>A0A2X0JCL5_9ACTN</name>
<dbReference type="SUPFAM" id="SSF69572">
    <property type="entry name" value="Activating enzymes of the ubiquitin-like proteins"/>
    <property type="match status" value="1"/>
</dbReference>
<dbReference type="EMBL" id="QKYN01000043">
    <property type="protein sequence ID" value="RAG85328.1"/>
    <property type="molecule type" value="Genomic_DNA"/>
</dbReference>
<dbReference type="PANTHER" id="PTHR37809:SF1">
    <property type="entry name" value="RIBOSOMAL PROTEIN S12 METHYLTHIOTRANSFERASE ACCESSORY FACTOR YCAO"/>
    <property type="match status" value="1"/>
</dbReference>